<dbReference type="HOGENOM" id="CLU_000445_90_1_4"/>
<dbReference type="InterPro" id="IPR039420">
    <property type="entry name" value="WalR-like"/>
</dbReference>
<organism evidence="8 9">
    <name type="scientific">Paraburkholderia phymatum (strain DSM 17167 / CIP 108236 / LMG 21445 / STM815)</name>
    <name type="common">Burkholderia phymatum</name>
    <dbReference type="NCBI Taxonomy" id="391038"/>
    <lineage>
        <taxon>Bacteria</taxon>
        <taxon>Pseudomonadati</taxon>
        <taxon>Pseudomonadota</taxon>
        <taxon>Betaproteobacteria</taxon>
        <taxon>Burkholderiales</taxon>
        <taxon>Burkholderiaceae</taxon>
        <taxon>Paraburkholderia</taxon>
    </lineage>
</organism>
<dbReference type="AlphaFoldDB" id="B2JQB0"/>
<keyword evidence="3" id="KW-0238">DNA-binding</keyword>
<keyword evidence="2" id="KW-0805">Transcription regulation</keyword>
<dbReference type="OrthoDB" id="8585266at2"/>
<dbReference type="Pfam" id="PF00072">
    <property type="entry name" value="Response_reg"/>
    <property type="match status" value="1"/>
</dbReference>
<accession>B2JQB0</accession>
<dbReference type="Proteomes" id="UP000001192">
    <property type="component" value="Chromosome 2"/>
</dbReference>
<name>B2JQB0_PARP8</name>
<dbReference type="CDD" id="cd17535">
    <property type="entry name" value="REC_NarL-like"/>
    <property type="match status" value="1"/>
</dbReference>
<dbReference type="Pfam" id="PF00196">
    <property type="entry name" value="GerE"/>
    <property type="match status" value="1"/>
</dbReference>
<dbReference type="RefSeq" id="WP_012403624.1">
    <property type="nucleotide sequence ID" value="NC_010623.1"/>
</dbReference>
<dbReference type="PROSITE" id="PS50110">
    <property type="entry name" value="RESPONSE_REGULATORY"/>
    <property type="match status" value="1"/>
</dbReference>
<keyword evidence="9" id="KW-1185">Reference proteome</keyword>
<dbReference type="STRING" id="391038.Bphy_4335"/>
<dbReference type="InterPro" id="IPR001789">
    <property type="entry name" value="Sig_transdc_resp-reg_receiver"/>
</dbReference>
<dbReference type="SUPFAM" id="SSF52172">
    <property type="entry name" value="CheY-like"/>
    <property type="match status" value="1"/>
</dbReference>
<dbReference type="GO" id="GO:0000160">
    <property type="term" value="P:phosphorelay signal transduction system"/>
    <property type="evidence" value="ECO:0007669"/>
    <property type="project" value="InterPro"/>
</dbReference>
<evidence type="ECO:0000256" key="3">
    <source>
        <dbReference type="ARBA" id="ARBA00023125"/>
    </source>
</evidence>
<dbReference type="PANTHER" id="PTHR43214">
    <property type="entry name" value="TWO-COMPONENT RESPONSE REGULATOR"/>
    <property type="match status" value="1"/>
</dbReference>
<dbReference type="PROSITE" id="PS00622">
    <property type="entry name" value="HTH_LUXR_1"/>
    <property type="match status" value="1"/>
</dbReference>
<dbReference type="KEGG" id="bph:Bphy_4335"/>
<feature type="domain" description="Response regulatory" evidence="7">
    <location>
        <begin position="1"/>
        <end position="115"/>
    </location>
</feature>
<evidence type="ECO:0000259" key="6">
    <source>
        <dbReference type="PROSITE" id="PS50043"/>
    </source>
</evidence>
<sequence length="194" mass="20745">MVVDDHPVMRRALRYVLDESADFDMVAEAGSVAAALTSAAALDLSLAIVDLRLPDGDGIDLIAQLSSAKPGLRIVVFSSVDERLNGAHVRNAGAHGFVSKLRGPDELLASLGLVMIGYTCFASELVEPAGVALSRRETSVLHRLIRGQSNVEIATSLNLSPKTVSTYKMRLMQKLDLQSVVDLVEYAKTNGLAN</sequence>
<evidence type="ECO:0000256" key="2">
    <source>
        <dbReference type="ARBA" id="ARBA00023015"/>
    </source>
</evidence>
<proteinExistence type="predicted"/>
<dbReference type="Gene3D" id="3.40.50.2300">
    <property type="match status" value="1"/>
</dbReference>
<feature type="modified residue" description="4-aspartylphosphate" evidence="5">
    <location>
        <position position="50"/>
    </location>
</feature>
<reference evidence="9" key="1">
    <citation type="journal article" date="2014" name="Stand. Genomic Sci.">
        <title>Complete genome sequence of Burkholderia phymatum STM815(T), a broad host range and efficient nitrogen-fixing symbiont of Mimosa species.</title>
        <authorList>
            <person name="Moulin L."/>
            <person name="Klonowska A."/>
            <person name="Caroline B."/>
            <person name="Booth K."/>
            <person name="Vriezen J.A."/>
            <person name="Melkonian R."/>
            <person name="James E.K."/>
            <person name="Young J.P."/>
            <person name="Bena G."/>
            <person name="Hauser L."/>
            <person name="Land M."/>
            <person name="Kyrpides N."/>
            <person name="Bruce D."/>
            <person name="Chain P."/>
            <person name="Copeland A."/>
            <person name="Pitluck S."/>
            <person name="Woyke T."/>
            <person name="Lizotte-Waniewski M."/>
            <person name="Bristow J."/>
            <person name="Riley M."/>
        </authorList>
    </citation>
    <scope>NUCLEOTIDE SEQUENCE [LARGE SCALE GENOMIC DNA]</scope>
    <source>
        <strain evidence="9">DSM 17167 / CIP 108236 / LMG 21445 / STM815</strain>
    </source>
</reference>
<dbReference type="InterPro" id="IPR000792">
    <property type="entry name" value="Tscrpt_reg_LuxR_C"/>
</dbReference>
<dbReference type="PANTHER" id="PTHR43214:SF41">
    <property type="entry name" value="NITRATE_NITRITE RESPONSE REGULATOR PROTEIN NARP"/>
    <property type="match status" value="1"/>
</dbReference>
<evidence type="ECO:0000256" key="5">
    <source>
        <dbReference type="PROSITE-ProRule" id="PRU00169"/>
    </source>
</evidence>
<dbReference type="GO" id="GO:0003677">
    <property type="term" value="F:DNA binding"/>
    <property type="evidence" value="ECO:0007669"/>
    <property type="project" value="UniProtKB-KW"/>
</dbReference>
<evidence type="ECO:0000313" key="9">
    <source>
        <dbReference type="Proteomes" id="UP000001192"/>
    </source>
</evidence>
<feature type="domain" description="HTH luxR-type" evidence="6">
    <location>
        <begin position="126"/>
        <end position="191"/>
    </location>
</feature>
<keyword evidence="4" id="KW-0804">Transcription</keyword>
<dbReference type="PROSITE" id="PS50043">
    <property type="entry name" value="HTH_LUXR_2"/>
    <property type="match status" value="1"/>
</dbReference>
<dbReference type="PRINTS" id="PR00038">
    <property type="entry name" value="HTHLUXR"/>
</dbReference>
<protein>
    <submittedName>
        <fullName evidence="8">Two component transcriptional regulator, LuxR family</fullName>
    </submittedName>
</protein>
<dbReference type="EMBL" id="CP001044">
    <property type="protein sequence ID" value="ACC73451.1"/>
    <property type="molecule type" value="Genomic_DNA"/>
</dbReference>
<dbReference type="InterPro" id="IPR058245">
    <property type="entry name" value="NreC/VraR/RcsB-like_REC"/>
</dbReference>
<dbReference type="SMART" id="SM00448">
    <property type="entry name" value="REC"/>
    <property type="match status" value="1"/>
</dbReference>
<dbReference type="SMART" id="SM00421">
    <property type="entry name" value="HTH_LUXR"/>
    <property type="match status" value="1"/>
</dbReference>
<dbReference type="GO" id="GO:0006355">
    <property type="term" value="P:regulation of DNA-templated transcription"/>
    <property type="evidence" value="ECO:0007669"/>
    <property type="project" value="InterPro"/>
</dbReference>
<evidence type="ECO:0000256" key="4">
    <source>
        <dbReference type="ARBA" id="ARBA00023163"/>
    </source>
</evidence>
<dbReference type="InterPro" id="IPR011006">
    <property type="entry name" value="CheY-like_superfamily"/>
</dbReference>
<evidence type="ECO:0000313" key="8">
    <source>
        <dbReference type="EMBL" id="ACC73451.1"/>
    </source>
</evidence>
<evidence type="ECO:0000259" key="7">
    <source>
        <dbReference type="PROSITE" id="PS50110"/>
    </source>
</evidence>
<keyword evidence="1 5" id="KW-0597">Phosphoprotein</keyword>
<dbReference type="SUPFAM" id="SSF46894">
    <property type="entry name" value="C-terminal effector domain of the bipartite response regulators"/>
    <property type="match status" value="1"/>
</dbReference>
<dbReference type="eggNOG" id="COG2197">
    <property type="taxonomic scope" value="Bacteria"/>
</dbReference>
<gene>
    <name evidence="8" type="ordered locus">Bphy_4335</name>
</gene>
<evidence type="ECO:0000256" key="1">
    <source>
        <dbReference type="ARBA" id="ARBA00022553"/>
    </source>
</evidence>
<dbReference type="InterPro" id="IPR016032">
    <property type="entry name" value="Sig_transdc_resp-reg_C-effctor"/>
</dbReference>
<dbReference type="CDD" id="cd06170">
    <property type="entry name" value="LuxR_C_like"/>
    <property type="match status" value="1"/>
</dbReference>